<dbReference type="Gene3D" id="1.10.238.10">
    <property type="entry name" value="EF-hand"/>
    <property type="match status" value="1"/>
</dbReference>
<name>A0AAE0BUQ4_9CHLO</name>
<dbReference type="InterPro" id="IPR002048">
    <property type="entry name" value="EF_hand_dom"/>
</dbReference>
<dbReference type="PROSITE" id="PS50222">
    <property type="entry name" value="EF_HAND_2"/>
    <property type="match status" value="1"/>
</dbReference>
<evidence type="ECO:0000313" key="3">
    <source>
        <dbReference type="EMBL" id="KAK3242127.1"/>
    </source>
</evidence>
<reference evidence="3 4" key="1">
    <citation type="journal article" date="2015" name="Genome Biol. Evol.">
        <title>Comparative Genomics of a Bacterivorous Green Alga Reveals Evolutionary Causalities and Consequences of Phago-Mixotrophic Mode of Nutrition.</title>
        <authorList>
            <person name="Burns J.A."/>
            <person name="Paasch A."/>
            <person name="Narechania A."/>
            <person name="Kim E."/>
        </authorList>
    </citation>
    <scope>NUCLEOTIDE SEQUENCE [LARGE SCALE GENOMIC DNA]</scope>
    <source>
        <strain evidence="3 4">PLY_AMNH</strain>
    </source>
</reference>
<feature type="coiled-coil region" evidence="1">
    <location>
        <begin position="582"/>
        <end position="619"/>
    </location>
</feature>
<dbReference type="EMBL" id="LGRX02033233">
    <property type="protein sequence ID" value="KAK3242127.1"/>
    <property type="molecule type" value="Genomic_DNA"/>
</dbReference>
<gene>
    <name evidence="3" type="ORF">CYMTET_48159</name>
</gene>
<evidence type="ECO:0000259" key="2">
    <source>
        <dbReference type="PROSITE" id="PS50222"/>
    </source>
</evidence>
<dbReference type="Proteomes" id="UP001190700">
    <property type="component" value="Unassembled WGS sequence"/>
</dbReference>
<dbReference type="GO" id="GO:0005509">
    <property type="term" value="F:calcium ion binding"/>
    <property type="evidence" value="ECO:0007669"/>
    <property type="project" value="InterPro"/>
</dbReference>
<proteinExistence type="predicted"/>
<dbReference type="SUPFAM" id="SSF47473">
    <property type="entry name" value="EF-hand"/>
    <property type="match status" value="1"/>
</dbReference>
<evidence type="ECO:0000313" key="4">
    <source>
        <dbReference type="Proteomes" id="UP001190700"/>
    </source>
</evidence>
<keyword evidence="1" id="KW-0175">Coiled coil</keyword>
<comment type="caution">
    <text evidence="3">The sequence shown here is derived from an EMBL/GenBank/DDBJ whole genome shotgun (WGS) entry which is preliminary data.</text>
</comment>
<feature type="domain" description="EF-hand" evidence="2">
    <location>
        <begin position="401"/>
        <end position="436"/>
    </location>
</feature>
<accession>A0AAE0BUQ4</accession>
<evidence type="ECO:0000256" key="1">
    <source>
        <dbReference type="SAM" id="Coils"/>
    </source>
</evidence>
<dbReference type="InterPro" id="IPR011992">
    <property type="entry name" value="EF-hand-dom_pair"/>
</dbReference>
<sequence>MNTGQSFRVFAAVRGLLRPTAFDNFVFGRSHIRDLRSLKIYVLENEAELSYMAERFCSARELFPGEMHVNRRTLITGLLHKLALLLAGHTHGSLTLQQSLEKLPRTTYGHVDPAEVLLLLLRWAPSLSLGERRQLSQYVRTEPLRYKSDINLWDLFRALRLRYVDDSQIIDPRPSRKVINESDDLALLPYRTPLVEGPIIPVAADDDMLYRPYSSYRHRYLKYTDPLLIEKSSEWEWVHEEVTFAGRRLLLDPVAGLVYEEPRVGDPLQACGKLEYGHIIEVEPMEQWNFIPTLSKRLHRQHSQVQQFFSTWGGGTTGGGGGVWLHPSSLRRLLRWLMPDISLSEVAALQAIVDTNRQGHLGRMELYHAVDDMVAVLQMPRGWLQDELRTALHRVAAHIGHSRRTALRTFDQYDSDMDGALRPSELMAMLKNLGPLLTSTERRRIATYAWSLTVIRDSRRVTQMEMMRALQMVQIRITPNGTYWPTLTPSERLTMREPVYLSDRPYYSPPYTKPLPLDMPSYATPPRLAYTPYTGTYKTSLSAERASGMGSSAAAAASSPLRMSEPFQTPAATIPAPDSSLVGSAQREVERAERSVHKLEDAENLLKEAVELYKAANDHGRQSAAEANLTKVGTLLKEARYEKAEKSAKLGDMRMDYARHRMDTP</sequence>
<organism evidence="3 4">
    <name type="scientific">Cymbomonas tetramitiformis</name>
    <dbReference type="NCBI Taxonomy" id="36881"/>
    <lineage>
        <taxon>Eukaryota</taxon>
        <taxon>Viridiplantae</taxon>
        <taxon>Chlorophyta</taxon>
        <taxon>Pyramimonadophyceae</taxon>
        <taxon>Pyramimonadales</taxon>
        <taxon>Pyramimonadaceae</taxon>
        <taxon>Cymbomonas</taxon>
    </lineage>
</organism>
<keyword evidence="4" id="KW-1185">Reference proteome</keyword>
<dbReference type="AlphaFoldDB" id="A0AAE0BUQ4"/>
<protein>
    <recommendedName>
        <fullName evidence="2">EF-hand domain-containing protein</fullName>
    </recommendedName>
</protein>